<evidence type="ECO:0000313" key="1">
    <source>
        <dbReference type="EMBL" id="KAK8865014.1"/>
    </source>
</evidence>
<dbReference type="Gene3D" id="3.90.1720.30">
    <property type="entry name" value="PPPDE domains"/>
    <property type="match status" value="1"/>
</dbReference>
<gene>
    <name evidence="1" type="ORF">M9Y10_010543</name>
</gene>
<dbReference type="EMBL" id="JAPFFF010000016">
    <property type="protein sequence ID" value="KAK8865014.1"/>
    <property type="molecule type" value="Genomic_DNA"/>
</dbReference>
<dbReference type="InterPro" id="IPR042266">
    <property type="entry name" value="PPPDE_sf"/>
</dbReference>
<proteinExistence type="predicted"/>
<keyword evidence="2" id="KW-1185">Reference proteome</keyword>
<organism evidence="1 2">
    <name type="scientific">Tritrichomonas musculus</name>
    <dbReference type="NCBI Taxonomy" id="1915356"/>
    <lineage>
        <taxon>Eukaryota</taxon>
        <taxon>Metamonada</taxon>
        <taxon>Parabasalia</taxon>
        <taxon>Tritrichomonadida</taxon>
        <taxon>Tritrichomonadidae</taxon>
        <taxon>Tritrichomonas</taxon>
    </lineage>
</organism>
<evidence type="ECO:0000313" key="2">
    <source>
        <dbReference type="Proteomes" id="UP001470230"/>
    </source>
</evidence>
<accession>A0ABR2IML8</accession>
<protein>
    <recommendedName>
        <fullName evidence="3">PPPDE domain-containing protein</fullName>
    </recommendedName>
</protein>
<comment type="caution">
    <text evidence="1">The sequence shown here is derived from an EMBL/GenBank/DDBJ whole genome shotgun (WGS) entry which is preliminary data.</text>
</comment>
<name>A0ABR2IML8_9EUKA</name>
<evidence type="ECO:0008006" key="3">
    <source>
        <dbReference type="Google" id="ProtNLM"/>
    </source>
</evidence>
<reference evidence="1 2" key="1">
    <citation type="submission" date="2024-04" db="EMBL/GenBank/DDBJ databases">
        <title>Tritrichomonas musculus Genome.</title>
        <authorList>
            <person name="Alves-Ferreira E."/>
            <person name="Grigg M."/>
            <person name="Lorenzi H."/>
            <person name="Galac M."/>
        </authorList>
    </citation>
    <scope>NUCLEOTIDE SEQUENCE [LARGE SCALE GENOMIC DNA]</scope>
    <source>
        <strain evidence="1 2">EAF2021</strain>
    </source>
</reference>
<dbReference type="Proteomes" id="UP001470230">
    <property type="component" value="Unassembled WGS sequence"/>
</dbReference>
<sequence>MISIILSLCTLNYIPKEFDILKRKAIKSSLLKPLSDIKPEPIISPSKPYIYDSFIGTVLHPIFGYSVKELKGFAISKNREHLAIIVDRKCEEGLSILQEESIFFTDNGLSFSLTKKFADDGEVAIFNISEIDPLSAFDNFDFSLSSLNGECSLNFGNQLGARCGAQSKLNWNDDTNTPAQINYDSTSVPDIIKDNLKFYGGINTDAQASVIVKRRGASIQAECDATLDVLTGVGFHINSLNSSGYIPNGEFLIGEPFEKSLGEGKVHPFGIEIKINASIYTKVKAKDVFFIIPHDIDIMRMLTIHLKKHFVISSKHVQTSDFEKIIKLNEINTEAYDDSIGQIQKIAQGEFKGLFLVSTGIRIGLYANKESKFIAETGPKTDFDLTLGFDREKCTFPGLYGAFTPKVSSICDFSGSLGFAGLKFISIKKPLINEIYSKEVYNGCFFDGSSSSELELKLLEGLERKRSIIQIVNAEVKNLSLLYNEYYQPVFFFGETEDYYSSIKYISIDLKETTISKFNDYVIIPEDQNFSSFHLYLIQSDEIQLENPFNEKKIDLPSISFTVIRNESQPIIMGNQFNIQKLHEFRNFQCKFMPSKTYSQTIGLILHTEKEGYFCDPTKYYIVDEVNDEFADKTYKWIKIFINSVRFNESFGINIYKIILIKNKEYLSPILFQSYEINNETIEPIFNNSFVRIKQEQKPKLNEKLFVMQLFNLDTGEIYGYINVTYEDVINSPFSKNLNNIEITFDAIQNEGDVEYIFQLEDSYIEQIKDVPKLRLKGIIAKTFYLADQDSNPQYFTGTQFQVQSVNMETDELYGTFMFYFKDPGYNLTTNKNVFAFIQLKNAQPLVKSSKIVDEKEELYTIKIELGISVISKDTSYILSIPFRRKTRVAGTVTSTLYCIYQSFEQNNGQDDPFCPDFPEFKLKQIENFYVGCIRTYIDKEDYNTNIWDHYPDDVKVLGINIPGNPPDEEIPFSRLHAMTMTNPNSGQINDSEPITVIAKQQYLTFPLTSRSMIIEDETIQLFKKYAPKDILQIWCPRCSAIYKDSYPNGKKLFSDSSLFIMAINNDTTGGFILESVCNDDDNQQYCIFDYNIKNEGYVLLEFNPQNHQATSDSKKLLADFEGIYPGVEEIYDIQNETPEKSKTRLNINCRRQVVPPRSDTFYLTKPWKGKIKKIATKLEERVIEIELIEIKQKKFIELEMLGLGFQAINSDLSDQQIIPFNPRFITENDQKFKELLAQIGINIKKSRDQTINDGDVVIDNDGIIKVKSELFNEAKLNETIKNGVIDLIDLPPENYILKSTIREIKEKKGKKKKKNVVDKEASPQILGDFDVKVAYVGGSTLELPNFLNNARNFLNYIIPYQSFYHSGIWVGPSNEDDNTLGIILVYGAYFSFGNNPTFLLSDGARAYVMSLGRFKKNFKAYNVKKLIPQRNLTMYQFLDEVKASGKWRAGDYHWFKHNCQHFAVSCLNILQPKRFSADQNDWKVLPRKIMKMIDITEKNFTNIK</sequence>